<evidence type="ECO:0000256" key="1">
    <source>
        <dbReference type="ARBA" id="ARBA00004123"/>
    </source>
</evidence>
<dbReference type="PANTHER" id="PTHR10644">
    <property type="entry name" value="DNA REPAIR/RNA PROCESSING CPSF FAMILY"/>
    <property type="match status" value="1"/>
</dbReference>
<dbReference type="PhylomeDB" id="A0A0K6S5U1"/>
<feature type="compositionally biased region" description="Low complexity" evidence="3">
    <location>
        <begin position="1223"/>
        <end position="1236"/>
    </location>
</feature>
<feature type="compositionally biased region" description="Low complexity" evidence="3">
    <location>
        <begin position="1537"/>
        <end position="1552"/>
    </location>
</feature>
<feature type="compositionally biased region" description="Gly residues" evidence="3">
    <location>
        <begin position="226"/>
        <end position="241"/>
    </location>
</feature>
<feature type="compositionally biased region" description="Low complexity" evidence="3">
    <location>
        <begin position="798"/>
        <end position="816"/>
    </location>
</feature>
<evidence type="ECO:0000259" key="4">
    <source>
        <dbReference type="Pfam" id="PF03178"/>
    </source>
</evidence>
<protein>
    <recommendedName>
        <fullName evidence="8">Cleavage/polyadenylation specificity factor A subunit N-terminal domain-containing protein</fullName>
    </recommendedName>
</protein>
<accession>A0A0K6S5U1</accession>
<feature type="region of interest" description="Disordered" evidence="3">
    <location>
        <begin position="793"/>
        <end position="822"/>
    </location>
</feature>
<feature type="region of interest" description="Disordered" evidence="3">
    <location>
        <begin position="911"/>
        <end position="934"/>
    </location>
</feature>
<reference evidence="7" key="1">
    <citation type="submission" date="2014-11" db="EMBL/GenBank/DDBJ databases">
        <title>Molecular phylogeny of cliff fern family Woodsiaceae with morphological implications.</title>
        <authorList>
            <person name="Shao Y.-Z."/>
            <person name="Wei R."/>
            <person name="Zhang X.-C."/>
        </authorList>
    </citation>
    <scope>NUCLEOTIDE SEQUENCE</scope>
</reference>
<evidence type="ECO:0000256" key="2">
    <source>
        <dbReference type="ARBA" id="ARBA00023242"/>
    </source>
</evidence>
<proteinExistence type="predicted"/>
<dbReference type="Pfam" id="PF10433">
    <property type="entry name" value="Beta-prop_RSE1_1st"/>
    <property type="match status" value="1"/>
</dbReference>
<keyword evidence="2" id="KW-0539">Nucleus</keyword>
<feature type="compositionally biased region" description="Basic and acidic residues" evidence="3">
    <location>
        <begin position="874"/>
        <end position="883"/>
    </location>
</feature>
<dbReference type="Gene3D" id="2.130.10.10">
    <property type="entry name" value="YVTN repeat-like/Quinoprotein amine dehydrogenase"/>
    <property type="match status" value="2"/>
</dbReference>
<dbReference type="InterPro" id="IPR004871">
    <property type="entry name" value="RSE1/DDB1/CPSF1_C"/>
</dbReference>
<evidence type="ECO:0000259" key="6">
    <source>
        <dbReference type="Pfam" id="PF23726"/>
    </source>
</evidence>
<dbReference type="EMBL" id="CDMZ01000093">
    <property type="protein sequence ID" value="CUC09015.1"/>
    <property type="molecule type" value="Genomic_DNA"/>
</dbReference>
<organism evidence="7">
    <name type="scientific">Chromera velia CCMP2878</name>
    <dbReference type="NCBI Taxonomy" id="1169474"/>
    <lineage>
        <taxon>Eukaryota</taxon>
        <taxon>Sar</taxon>
        <taxon>Alveolata</taxon>
        <taxon>Colpodellida</taxon>
        <taxon>Chromeraceae</taxon>
        <taxon>Chromera</taxon>
    </lineage>
</organism>
<dbReference type="GO" id="GO:0003676">
    <property type="term" value="F:nucleic acid binding"/>
    <property type="evidence" value="ECO:0007669"/>
    <property type="project" value="InterPro"/>
</dbReference>
<feature type="domain" description="RSE1/DDB1/CPSF1 second beta-propeller" evidence="6">
    <location>
        <begin position="501"/>
        <end position="802"/>
    </location>
</feature>
<feature type="region of interest" description="Disordered" evidence="3">
    <location>
        <begin position="214"/>
        <end position="251"/>
    </location>
</feature>
<dbReference type="VEuPathDB" id="CryptoDB:Cvel_14945"/>
<feature type="region of interest" description="Disordered" evidence="3">
    <location>
        <begin position="1452"/>
        <end position="1496"/>
    </location>
</feature>
<comment type="subcellular location">
    <subcellularLocation>
        <location evidence="1">Nucleus</location>
    </subcellularLocation>
</comment>
<feature type="domain" description="RSE1/DDB1/CPSF1 first beta-propeller" evidence="5">
    <location>
        <begin position="15"/>
        <end position="334"/>
    </location>
</feature>
<dbReference type="InterPro" id="IPR015943">
    <property type="entry name" value="WD40/YVTN_repeat-like_dom_sf"/>
</dbReference>
<feature type="region of interest" description="Disordered" evidence="3">
    <location>
        <begin position="858"/>
        <end position="883"/>
    </location>
</feature>
<evidence type="ECO:0008006" key="8">
    <source>
        <dbReference type="Google" id="ProtNLM"/>
    </source>
</evidence>
<evidence type="ECO:0000256" key="3">
    <source>
        <dbReference type="SAM" id="MobiDB-lite"/>
    </source>
</evidence>
<feature type="region of interest" description="Disordered" evidence="3">
    <location>
        <begin position="1527"/>
        <end position="1561"/>
    </location>
</feature>
<feature type="domain" description="RSE1/DDB1/CPSF1 C-terminal" evidence="4">
    <location>
        <begin position="1244"/>
        <end position="1510"/>
    </location>
</feature>
<evidence type="ECO:0000259" key="5">
    <source>
        <dbReference type="Pfam" id="PF10433"/>
    </source>
</evidence>
<sequence>MAEYNYFVTAHKATSVSCAVGGSFTSDGDVNVVMAKNDNVEVHRVTTEGLQECFSVPFYGKVAALQLVKTPNSKLAYLFALTKELKWVLMKYNPKKGVPETLAEASVAEDVRREADGVTVRVDPYARCVVMHTHSGCVKVLPIDTSKRDSLKEMFFKDVGLDLRDMVIVDEGPEESQPGSAPLLCTLQKRQSYTNRKETYSLNLFRLQRETIPSASKLHKAPPTPGSGGGVKKKNSGGGLGSRAEGHPIDLGETPCERLAAVPAAVGGGVLAFGQNEIFWVGADGGQEVIKLQTPPMSPCDVAQLDSEGKRWILASGEGGLFVVHLTEEGGKSGGSSKGKVKGGSRIELEMLAAPSNRSVIPFTSSLVPLQPLVPFAESAAASKGKAAAAAAAAGGSSSVSAVSRALVEYAQSRVFVGASIGDSLLVRLHNSLEEAEAARGPEGPGEGFVSVEQSFENLGPVADALALSGGGNGQSKLLVACGYQRAGCVKEVRFGVGVREHARVDISGVGGIWAVGTRCGGFSGATASGAFGLVLSFADQSVVLALSGGGAKDKERSEEAGEEGGEVELEEVEGGGLERGVPTVYCGNLVAEPEEGTGGGGVEVITQVTASGVRIVSANPELSLLGEWSAPADVRIHVAAGRGSRVLLGTSRGGVILLKLCQEKEGGGVKAEVEAERRMDAEVACVSFSADPDLSDVCAVGLWSVRTALLALPSLLTLEETPLGGEIIPRSCLVAPLGPHTYLLTGMGDGSVLSFRVRRGESDAMTDVQGGTGGSLLLSGRRRVQLGTQPAHLSYFPPSQQQGGASSQSGSAPAGNGDVEMVDVNDAGRETKGGETGAGSVFVSCDRPSLIHWPFSGSSGFSSSSSAGEEDKDAGSTERESERDKLAFLFVNSEPMSRCVPFQSDFLGGQTGSSSSSSGSGAGGSSSGGGSQLRAAVSEDSLQILELDEGRRLSVRKWTAGKTVTCLANDSSSGTLFAGLMGRFPDEYLEHDNDVLAVGVGGGRGSSEKDRERENEFAVLDAEEMAPFDFIRLHREEIPLSASSIFPGSNLAEEASFSRRLKSVQAQLRQKKSSGSADDAEIGALSREAEDLEEVLRKRSEGRVEAVALCSIRVEKLHHVDERTGSVGSDSNHKETGVVRVMKVDVDAAGERRLSELCRVEEPGPISSCCQWGDRLVVAIKNTLRVYRMSMEGLKGGEENEAMEGTAGGSRPTTASSGLGGAAAASASSSSSSSGPEKGLVMKLVFDCKATAGVEIVQMQACGDILVVADVMKAASAFRLSVPRGNSEQSAELEEVGAAMQSVWSMAVSPLSPCAFLLADDHDNLMVYGRNVIDNSDEKRADLQEHAAMHSGHNITCIREGRLVGAPVGVSNADRGDSLEAGVGASSNEKGGGEEEGETGEEEGEEATKSKIWMSKEGAIGLVMPVRGKRRRFAHLMRLQDAVARVVKREAGALPSSSQKPAGGEGGGAASGSASAAAHEHWRRKNNGTTDQPGQFRGFVDGDLLEQLLDLPVRLQIEAARHLAAAAPKDGGKAGGPSSSSSSSSKADAPGLMTERGLDERNVRALLESMVSEVEQLQRLH</sequence>
<evidence type="ECO:0000313" key="7">
    <source>
        <dbReference type="EMBL" id="CUC09015.1"/>
    </source>
</evidence>
<feature type="region of interest" description="Disordered" evidence="3">
    <location>
        <begin position="1198"/>
        <end position="1237"/>
    </location>
</feature>
<feature type="compositionally biased region" description="Gly residues" evidence="3">
    <location>
        <begin position="921"/>
        <end position="932"/>
    </location>
</feature>
<name>A0A0K6S5U1_9ALVE</name>
<dbReference type="InterPro" id="IPR058543">
    <property type="entry name" value="Beta-prop_RSE1/DDB1/CPSF1_2nd"/>
</dbReference>
<dbReference type="InterPro" id="IPR050358">
    <property type="entry name" value="RSE1/DDB1/CFT1"/>
</dbReference>
<dbReference type="Gene3D" id="1.10.150.910">
    <property type="match status" value="1"/>
</dbReference>
<gene>
    <name evidence="7" type="ORF">Cvel_14945.t1.CR1</name>
</gene>
<feature type="compositionally biased region" description="Low complexity" evidence="3">
    <location>
        <begin position="858"/>
        <end position="867"/>
    </location>
</feature>
<dbReference type="InterPro" id="IPR018846">
    <property type="entry name" value="Beta-prop_RSE1/DDB1/CPSF1_1st"/>
</dbReference>
<dbReference type="Pfam" id="PF23726">
    <property type="entry name" value="Beta-prop_RSE1_2nd"/>
    <property type="match status" value="1"/>
</dbReference>
<feature type="region of interest" description="Disordered" evidence="3">
    <location>
        <begin position="1370"/>
        <end position="1413"/>
    </location>
</feature>
<dbReference type="Pfam" id="PF03178">
    <property type="entry name" value="CPSF_A"/>
    <property type="match status" value="1"/>
</dbReference>
<dbReference type="GO" id="GO:0005634">
    <property type="term" value="C:nucleus"/>
    <property type="evidence" value="ECO:0007669"/>
    <property type="project" value="UniProtKB-SubCell"/>
</dbReference>
<feature type="compositionally biased region" description="Acidic residues" evidence="3">
    <location>
        <begin position="1395"/>
        <end position="1406"/>
    </location>
</feature>